<dbReference type="SUPFAM" id="SSF49363">
    <property type="entry name" value="Purple acid phosphatase, N-terminal domain"/>
    <property type="match status" value="1"/>
</dbReference>
<dbReference type="InterPro" id="IPR025733">
    <property type="entry name" value="PAPs_C"/>
</dbReference>
<keyword evidence="2 4" id="KW-0378">Hydrolase</keyword>
<dbReference type="OMA" id="FTEFMHR"/>
<dbReference type="Proteomes" id="UP000054771">
    <property type="component" value="Unassembled WGS sequence"/>
</dbReference>
<comment type="similarity">
    <text evidence="4">Belongs to the metallophosphoesterase superfamily. Purple acid phosphatase family.</text>
</comment>
<dbReference type="Pfam" id="PF16656">
    <property type="entry name" value="Pur_ac_phosph_N"/>
    <property type="match status" value="1"/>
</dbReference>
<evidence type="ECO:0000259" key="7">
    <source>
        <dbReference type="Pfam" id="PF16656"/>
    </source>
</evidence>
<evidence type="ECO:0000259" key="6">
    <source>
        <dbReference type="Pfam" id="PF14008"/>
    </source>
</evidence>
<proteinExistence type="inferred from homology"/>
<feature type="domain" description="Calcineurin-like phosphoesterase" evidence="5">
    <location>
        <begin position="216"/>
        <end position="438"/>
    </location>
</feature>
<evidence type="ECO:0000256" key="3">
    <source>
        <dbReference type="ARBA" id="ARBA00023180"/>
    </source>
</evidence>
<dbReference type="GO" id="GO:0003993">
    <property type="term" value="F:acid phosphatase activity"/>
    <property type="evidence" value="ECO:0007669"/>
    <property type="project" value="UniProtKB-EC"/>
</dbReference>
<dbReference type="OrthoDB" id="45007at2759"/>
<dbReference type="InterPro" id="IPR008963">
    <property type="entry name" value="Purple_acid_Pase-like_N"/>
</dbReference>
<dbReference type="InterPro" id="IPR015914">
    <property type="entry name" value="PAPs_N"/>
</dbReference>
<keyword evidence="3" id="KW-0325">Glycoprotein</keyword>
<sequence length="536" mass="58919">MSDTITGLYILASTLWSALTARWQAVTALFLSLWQSATMKLFAPFKTAPLMAAVIIAKAHYPALPEDLTTPVQQRLAVYGLNSVSIGWNTYTQLDESCVRFGTERDNLDHQVCTVGMSTTYPSSRTYENRVILQDLIPGTTYYYKIVSTNSTVDHFLSPRTPGDRTPFSFNAVIDLGVYGEDGFTIQGDKTKKDTIPRINPALNHTTIGRLANTVDDYEFIIHPGDFAYADDWFLSLDNLFDGENAYQAILENFYEQLAPIAGRKPYMASPGNHEAACQEIPHTTGLCPDGQKNFTDFMHRFGNTMPTAFPSLSTNTTAKILANKARLLAQPPFWYSFEYGMAHVVMINTETDFEAAPSGQGGSAGLNGGPFGTQNQQLEFLEADLASVDRQVTPWVIVAGHRPWYTAGLACGPCQEAFEDILYAYGVDLAIFGHVHNSQRFLPIYNGVLDPRGMQDPKAPVYIVAGAAGNIEGLVKVGKKSGEGLVFADDEEYAFARVSVLDEWNLGIEFVGSATGEVLDSSLLVKGHGERFVRQ</sequence>
<evidence type="ECO:0000259" key="5">
    <source>
        <dbReference type="Pfam" id="PF00149"/>
    </source>
</evidence>
<dbReference type="AlphaFoldDB" id="A0A0U5CH83"/>
<dbReference type="EC" id="3.1.3.2" evidence="4"/>
<name>A0A0U5CH83_ASPCI</name>
<dbReference type="SUPFAM" id="SSF56300">
    <property type="entry name" value="Metallo-dependent phosphatases"/>
    <property type="match status" value="1"/>
</dbReference>
<protein>
    <recommendedName>
        <fullName evidence="4">Purple acid phosphatase</fullName>
        <ecNumber evidence="4">3.1.3.2</ecNumber>
    </recommendedName>
</protein>
<feature type="domain" description="Purple acid phosphatase C-terminal" evidence="6">
    <location>
        <begin position="460"/>
        <end position="522"/>
    </location>
</feature>
<organism evidence="8 9">
    <name type="scientific">Aspergillus calidoustus</name>
    <dbReference type="NCBI Taxonomy" id="454130"/>
    <lineage>
        <taxon>Eukaryota</taxon>
        <taxon>Fungi</taxon>
        <taxon>Dikarya</taxon>
        <taxon>Ascomycota</taxon>
        <taxon>Pezizomycotina</taxon>
        <taxon>Eurotiomycetes</taxon>
        <taxon>Eurotiomycetidae</taxon>
        <taxon>Eurotiales</taxon>
        <taxon>Aspergillaceae</taxon>
        <taxon>Aspergillus</taxon>
        <taxon>Aspergillus subgen. Nidulantes</taxon>
    </lineage>
</organism>
<evidence type="ECO:0000313" key="8">
    <source>
        <dbReference type="EMBL" id="CEL10076.1"/>
    </source>
</evidence>
<keyword evidence="1" id="KW-0732">Signal</keyword>
<dbReference type="InterPro" id="IPR004843">
    <property type="entry name" value="Calcineurin-like_PHP"/>
</dbReference>
<evidence type="ECO:0000313" key="9">
    <source>
        <dbReference type="Proteomes" id="UP000054771"/>
    </source>
</evidence>
<dbReference type="STRING" id="454130.A0A0U5CH83"/>
<accession>A0A0U5CH83</accession>
<dbReference type="EMBL" id="CDMC01000016">
    <property type="protein sequence ID" value="CEL10076.1"/>
    <property type="molecule type" value="Genomic_DNA"/>
</dbReference>
<comment type="catalytic activity">
    <reaction evidence="4">
        <text>a phosphate monoester + H2O = an alcohol + phosphate</text>
        <dbReference type="Rhea" id="RHEA:15017"/>
        <dbReference type="ChEBI" id="CHEBI:15377"/>
        <dbReference type="ChEBI" id="CHEBI:30879"/>
        <dbReference type="ChEBI" id="CHEBI:43474"/>
        <dbReference type="ChEBI" id="CHEBI:67140"/>
        <dbReference type="EC" id="3.1.3.2"/>
    </reaction>
</comment>
<dbReference type="InterPro" id="IPR029052">
    <property type="entry name" value="Metallo-depent_PP-like"/>
</dbReference>
<dbReference type="GO" id="GO:0046872">
    <property type="term" value="F:metal ion binding"/>
    <property type="evidence" value="ECO:0007669"/>
    <property type="project" value="InterPro"/>
</dbReference>
<dbReference type="Pfam" id="PF14008">
    <property type="entry name" value="Metallophos_C"/>
    <property type="match status" value="1"/>
</dbReference>
<dbReference type="Pfam" id="PF00149">
    <property type="entry name" value="Metallophos"/>
    <property type="match status" value="1"/>
</dbReference>
<dbReference type="CDD" id="cd00839">
    <property type="entry name" value="MPP_PAPs"/>
    <property type="match status" value="1"/>
</dbReference>
<dbReference type="PANTHER" id="PTHR22953">
    <property type="entry name" value="ACID PHOSPHATASE RELATED"/>
    <property type="match status" value="1"/>
</dbReference>
<dbReference type="PANTHER" id="PTHR22953:SF153">
    <property type="entry name" value="PURPLE ACID PHOSPHATASE"/>
    <property type="match status" value="1"/>
</dbReference>
<gene>
    <name evidence="8" type="ORF">ASPCAL13203</name>
</gene>
<evidence type="ECO:0000256" key="4">
    <source>
        <dbReference type="RuleBase" id="RU361203"/>
    </source>
</evidence>
<feature type="domain" description="Purple acid phosphatase N-terminal" evidence="7">
    <location>
        <begin position="71"/>
        <end position="153"/>
    </location>
</feature>
<dbReference type="Gene3D" id="2.60.40.380">
    <property type="entry name" value="Purple acid phosphatase-like, N-terminal"/>
    <property type="match status" value="1"/>
</dbReference>
<dbReference type="Gene3D" id="3.60.21.10">
    <property type="match status" value="1"/>
</dbReference>
<evidence type="ECO:0000256" key="1">
    <source>
        <dbReference type="ARBA" id="ARBA00022729"/>
    </source>
</evidence>
<keyword evidence="9" id="KW-1185">Reference proteome</keyword>
<reference evidence="9" key="1">
    <citation type="journal article" date="2016" name="Genome Announc.">
        <title>Draft genome sequences of fungus Aspergillus calidoustus.</title>
        <authorList>
            <person name="Horn F."/>
            <person name="Linde J."/>
            <person name="Mattern D.J."/>
            <person name="Walther G."/>
            <person name="Guthke R."/>
            <person name="Scherlach K."/>
            <person name="Martin K."/>
            <person name="Brakhage A.A."/>
            <person name="Petzke L."/>
            <person name="Valiante V."/>
        </authorList>
    </citation>
    <scope>NUCLEOTIDE SEQUENCE [LARGE SCALE GENOMIC DNA]</scope>
    <source>
        <strain evidence="9">SF006504</strain>
    </source>
</reference>
<evidence type="ECO:0000256" key="2">
    <source>
        <dbReference type="ARBA" id="ARBA00022801"/>
    </source>
</evidence>
<dbReference type="InterPro" id="IPR041792">
    <property type="entry name" value="MPP_PAP"/>
</dbReference>
<dbReference type="InterPro" id="IPR039331">
    <property type="entry name" value="PAPs-like"/>
</dbReference>